<accession>A0A243RS62</accession>
<evidence type="ECO:0008006" key="3">
    <source>
        <dbReference type="Google" id="ProtNLM"/>
    </source>
</evidence>
<proteinExistence type="predicted"/>
<keyword evidence="2" id="KW-1185">Reference proteome</keyword>
<reference evidence="1 2" key="1">
    <citation type="submission" date="2017-05" db="EMBL/GenBank/DDBJ databases">
        <title>Biotechnological potential of actinobacteria isolated from South African environments.</title>
        <authorList>
            <person name="Le Roes-Hill M."/>
            <person name="Prins A."/>
            <person name="Durrell K.A."/>
        </authorList>
    </citation>
    <scope>NUCLEOTIDE SEQUENCE [LARGE SCALE GENOMIC DNA]</scope>
    <source>
        <strain evidence="1">M26</strain>
    </source>
</reference>
<gene>
    <name evidence="1" type="ORF">CA984_09405</name>
</gene>
<protein>
    <recommendedName>
        <fullName evidence="3">Lipocalin-like domain-containing protein</fullName>
    </recommendedName>
</protein>
<comment type="caution">
    <text evidence="1">The sequence shown here is derived from an EMBL/GenBank/DDBJ whole genome shotgun (WGS) entry which is preliminary data.</text>
</comment>
<dbReference type="EMBL" id="NGFP01000030">
    <property type="protein sequence ID" value="OUC97855.1"/>
    <property type="molecule type" value="Genomic_DNA"/>
</dbReference>
<organism evidence="1 2">
    <name type="scientific">Streptosporangium minutum</name>
    <dbReference type="NCBI Taxonomy" id="569862"/>
    <lineage>
        <taxon>Bacteria</taxon>
        <taxon>Bacillati</taxon>
        <taxon>Actinomycetota</taxon>
        <taxon>Actinomycetes</taxon>
        <taxon>Streptosporangiales</taxon>
        <taxon>Streptosporangiaceae</taxon>
        <taxon>Streptosporangium</taxon>
    </lineage>
</organism>
<dbReference type="AlphaFoldDB" id="A0A243RS62"/>
<dbReference type="Proteomes" id="UP000194761">
    <property type="component" value="Unassembled WGS sequence"/>
</dbReference>
<evidence type="ECO:0000313" key="2">
    <source>
        <dbReference type="Proteomes" id="UP000194761"/>
    </source>
</evidence>
<sequence length="100" mass="11363">MFRFYPDGVVLDVLVKPAPGPAEGQVIATWLHREAPAPLNGIHLAHYDFSGGFISFTTRSHFRDETVGVRGRWRADHLILDRRDGGRSRTGLHFLRIWPT</sequence>
<name>A0A243RS62_9ACTN</name>
<dbReference type="RefSeq" id="WP_086570331.1">
    <property type="nucleotide sequence ID" value="NZ_NGFP01000030.1"/>
</dbReference>
<evidence type="ECO:0000313" key="1">
    <source>
        <dbReference type="EMBL" id="OUC97855.1"/>
    </source>
</evidence>